<gene>
    <name evidence="3" type="ORF">EHS15_14945</name>
</gene>
<evidence type="ECO:0000256" key="2">
    <source>
        <dbReference type="SAM" id="SignalP"/>
    </source>
</evidence>
<keyword evidence="4" id="KW-1185">Reference proteome</keyword>
<reference evidence="3" key="1">
    <citation type="journal article" date="2019" name="PLoS Negl. Trop. Dis.">
        <title>Revisiting the worldwide diversity of Leptospira species in the environment.</title>
        <authorList>
            <person name="Vincent A.T."/>
            <person name="Schiettekatte O."/>
            <person name="Bourhy P."/>
            <person name="Veyrier F.J."/>
            <person name="Picardeau M."/>
        </authorList>
    </citation>
    <scope>NUCLEOTIDE SEQUENCE [LARGE SCALE GENOMIC DNA]</scope>
    <source>
        <strain evidence="3">201300427</strain>
    </source>
</reference>
<protein>
    <submittedName>
        <fullName evidence="3">Uncharacterized protein</fullName>
    </submittedName>
</protein>
<evidence type="ECO:0000313" key="4">
    <source>
        <dbReference type="Proteomes" id="UP000298058"/>
    </source>
</evidence>
<comment type="caution">
    <text evidence="3">The sequence shown here is derived from an EMBL/GenBank/DDBJ whole genome shotgun (WGS) entry which is preliminary data.</text>
</comment>
<organism evidence="3 4">
    <name type="scientific">Leptospira idonii</name>
    <dbReference type="NCBI Taxonomy" id="1193500"/>
    <lineage>
        <taxon>Bacteria</taxon>
        <taxon>Pseudomonadati</taxon>
        <taxon>Spirochaetota</taxon>
        <taxon>Spirochaetia</taxon>
        <taxon>Leptospirales</taxon>
        <taxon>Leptospiraceae</taxon>
        <taxon>Leptospira</taxon>
    </lineage>
</organism>
<feature type="signal peptide" evidence="2">
    <location>
        <begin position="1"/>
        <end position="23"/>
    </location>
</feature>
<feature type="region of interest" description="Disordered" evidence="1">
    <location>
        <begin position="33"/>
        <end position="54"/>
    </location>
</feature>
<keyword evidence="2" id="KW-0732">Signal</keyword>
<name>A0A4R9LZ96_9LEPT</name>
<feature type="chain" id="PRO_5020729362" evidence="2">
    <location>
        <begin position="24"/>
        <end position="270"/>
    </location>
</feature>
<dbReference type="AlphaFoldDB" id="A0A4R9LZ96"/>
<dbReference type="RefSeq" id="WP_135761350.1">
    <property type="nucleotide sequence ID" value="NZ_RQHW01000047.1"/>
</dbReference>
<sequence length="270" mass="31904">MQFVLFTLSSLFFLLFLTPSLFSDASKTENRNSESKLEQILPGSTDKTSPWGDGPERFQEIEILDLVDESSSQKRWKDANREYSLAIESFDVVSKSIEKKREESKKEIFYEDRYEWQKKTRWETKEKDFQRQLAEARNQAIARLIKGMSYLDKIENPKVKESAPYLDLKAGLYREYIKHQDAFKNYMQSSDFLERYIGLSEKHEKEAEPHRLLALAYEKLETNAWKGKNTSIAEEWKEAKKKHLLRFAELHYGRDSKEFTAIEEKVAKDI</sequence>
<dbReference type="NCBIfam" id="NF047449">
    <property type="entry name" value="Lepto_FcpA_rel"/>
    <property type="match status" value="1"/>
</dbReference>
<dbReference type="EMBL" id="RQHW01000047">
    <property type="protein sequence ID" value="TGN18667.1"/>
    <property type="molecule type" value="Genomic_DNA"/>
</dbReference>
<dbReference type="Proteomes" id="UP000298058">
    <property type="component" value="Unassembled WGS sequence"/>
</dbReference>
<dbReference type="OrthoDB" id="341660at2"/>
<accession>A0A4R9LZ96</accession>
<evidence type="ECO:0000256" key="1">
    <source>
        <dbReference type="SAM" id="MobiDB-lite"/>
    </source>
</evidence>
<proteinExistence type="predicted"/>
<evidence type="ECO:0000313" key="3">
    <source>
        <dbReference type="EMBL" id="TGN18667.1"/>
    </source>
</evidence>